<gene>
    <name evidence="3" type="ORF">CZ674_09225</name>
</gene>
<evidence type="ECO:0000256" key="2">
    <source>
        <dbReference type="SAM" id="SignalP"/>
    </source>
</evidence>
<organism evidence="3 4">
    <name type="scientific">Agrococcus casei LMG 22410</name>
    <dbReference type="NCBI Taxonomy" id="1255656"/>
    <lineage>
        <taxon>Bacteria</taxon>
        <taxon>Bacillati</taxon>
        <taxon>Actinomycetota</taxon>
        <taxon>Actinomycetes</taxon>
        <taxon>Micrococcales</taxon>
        <taxon>Microbacteriaceae</taxon>
        <taxon>Agrococcus</taxon>
    </lineage>
</organism>
<keyword evidence="4" id="KW-1185">Reference proteome</keyword>
<dbReference type="RefSeq" id="WP_086992256.1">
    <property type="nucleotide sequence ID" value="NZ_FUHU01000038.1"/>
</dbReference>
<evidence type="ECO:0008006" key="5">
    <source>
        <dbReference type="Google" id="ProtNLM"/>
    </source>
</evidence>
<proteinExistence type="predicted"/>
<dbReference type="EMBL" id="FUHU01000038">
    <property type="protein sequence ID" value="SJM63717.1"/>
    <property type="molecule type" value="Genomic_DNA"/>
</dbReference>
<keyword evidence="2" id="KW-0732">Signal</keyword>
<name>A0A1R4G6M8_9MICO</name>
<evidence type="ECO:0000256" key="1">
    <source>
        <dbReference type="SAM" id="MobiDB-lite"/>
    </source>
</evidence>
<dbReference type="AlphaFoldDB" id="A0A1R4G6M8"/>
<evidence type="ECO:0000313" key="4">
    <source>
        <dbReference type="Proteomes" id="UP000195787"/>
    </source>
</evidence>
<feature type="signal peptide" evidence="2">
    <location>
        <begin position="1"/>
        <end position="22"/>
    </location>
</feature>
<sequence>MASRKKLFAVGAIAASALLVSACSGEPEEAPAEETAVEETTAAPEETQEEQAESNGDVTAPGTTLAIGDTAVVEHPVDGEDGVTGLLSATVNSIDAGSVDDLAELDLGESADGLVPFYIQISVAGVDETSDALEGSLLTNAFGGLADGTPAQGLNIIGSFDVCDTDALEEWGADASQDICIISLAPEGTEVDSVQYTPRDENYRADPVIWE</sequence>
<accession>A0A1R4G6M8</accession>
<dbReference type="GeneID" id="303173393"/>
<dbReference type="Proteomes" id="UP000195787">
    <property type="component" value="Unassembled WGS sequence"/>
</dbReference>
<protein>
    <recommendedName>
        <fullName evidence="5">Lipoprotein</fullName>
    </recommendedName>
</protein>
<feature type="compositionally biased region" description="Acidic residues" evidence="1">
    <location>
        <begin position="26"/>
        <end position="37"/>
    </location>
</feature>
<reference evidence="3 4" key="1">
    <citation type="submission" date="2017-02" db="EMBL/GenBank/DDBJ databases">
        <authorList>
            <person name="Peterson S.W."/>
        </authorList>
    </citation>
    <scope>NUCLEOTIDE SEQUENCE [LARGE SCALE GENOMIC DNA]</scope>
    <source>
        <strain evidence="3 4">LMG 22410</strain>
    </source>
</reference>
<dbReference type="PROSITE" id="PS51257">
    <property type="entry name" value="PROKAR_LIPOPROTEIN"/>
    <property type="match status" value="1"/>
</dbReference>
<feature type="region of interest" description="Disordered" evidence="1">
    <location>
        <begin position="23"/>
        <end position="63"/>
    </location>
</feature>
<evidence type="ECO:0000313" key="3">
    <source>
        <dbReference type="EMBL" id="SJM63717.1"/>
    </source>
</evidence>
<feature type="chain" id="PRO_5038828779" description="Lipoprotein" evidence="2">
    <location>
        <begin position="23"/>
        <end position="211"/>
    </location>
</feature>
<dbReference type="OrthoDB" id="3874174at2"/>